<evidence type="ECO:0000313" key="1">
    <source>
        <dbReference type="EMBL" id="PRP73651.1"/>
    </source>
</evidence>
<reference evidence="1 2" key="1">
    <citation type="journal article" date="2018" name="Genome Biol. Evol.">
        <title>Multiple Roots of Fruiting Body Formation in Amoebozoa.</title>
        <authorList>
            <person name="Hillmann F."/>
            <person name="Forbes G."/>
            <person name="Novohradska S."/>
            <person name="Ferling I."/>
            <person name="Riege K."/>
            <person name="Groth M."/>
            <person name="Westermann M."/>
            <person name="Marz M."/>
            <person name="Spaller T."/>
            <person name="Winckler T."/>
            <person name="Schaap P."/>
            <person name="Glockner G."/>
        </authorList>
    </citation>
    <scope>NUCLEOTIDE SEQUENCE [LARGE SCALE GENOMIC DNA]</scope>
    <source>
        <strain evidence="1 2">Jena</strain>
    </source>
</reference>
<organism evidence="1 2">
    <name type="scientific">Planoprotostelium fungivorum</name>
    <dbReference type="NCBI Taxonomy" id="1890364"/>
    <lineage>
        <taxon>Eukaryota</taxon>
        <taxon>Amoebozoa</taxon>
        <taxon>Evosea</taxon>
        <taxon>Variosea</taxon>
        <taxon>Cavosteliida</taxon>
        <taxon>Cavosteliaceae</taxon>
        <taxon>Planoprotostelium</taxon>
    </lineage>
</organism>
<comment type="caution">
    <text evidence="1">The sequence shown here is derived from an EMBL/GenBank/DDBJ whole genome shotgun (WGS) entry which is preliminary data.</text>
</comment>
<sequence length="39" mass="4530">QKIASEDYFDDNLYHGNTQMTTNANSMYMSAMNTNKLHE</sequence>
<feature type="non-terminal residue" evidence="1">
    <location>
        <position position="1"/>
    </location>
</feature>
<name>A0A2P6MPN1_9EUKA</name>
<evidence type="ECO:0000313" key="2">
    <source>
        <dbReference type="Proteomes" id="UP000241769"/>
    </source>
</evidence>
<dbReference type="EMBL" id="MDYQ01000584">
    <property type="protein sequence ID" value="PRP73651.1"/>
    <property type="molecule type" value="Genomic_DNA"/>
</dbReference>
<dbReference type="Proteomes" id="UP000241769">
    <property type="component" value="Unassembled WGS sequence"/>
</dbReference>
<proteinExistence type="predicted"/>
<dbReference type="InParanoid" id="A0A2P6MPN1"/>
<keyword evidence="2" id="KW-1185">Reference proteome</keyword>
<dbReference type="AlphaFoldDB" id="A0A2P6MPN1"/>
<gene>
    <name evidence="1" type="ORF">PROFUN_16760</name>
</gene>
<protein>
    <submittedName>
        <fullName evidence="1">Uncharacterized protein</fullName>
    </submittedName>
</protein>
<accession>A0A2P6MPN1</accession>